<dbReference type="EMBL" id="QTSX02000814">
    <property type="protein sequence ID" value="KAJ9084703.1"/>
    <property type="molecule type" value="Genomic_DNA"/>
</dbReference>
<accession>A0ACC2UD04</accession>
<name>A0ACC2UD04_9FUNG</name>
<sequence length="378" mass="42872">MHVKLKLNCFISFRLLHFKMEQLDELFDFFLDPKPEVRQLASDHLKSFTGVETLKQEAFKEYFTQRATRVVTQCVKLIHLDWHNFPIAAHNAISALTNLVVDATIAAQVPQHPEFLPLLVTIVSLPDSVLADPVSMLLSNLTKHEGPAVALLKTDTALEDLADVFVKGVDKMYNKQANYDFLASVFANLSMFPIARVYFLVPSSRDGLLPITRLMVFSEHKNIIRRGGVISAIKNCCFESKYHAELLKDGGSADLLPYILLPLCGPEAFDDDDMEGMPEDLQLLPEDKRRESDPKLRQMIVETLLILTNTRPGREAMRARKVYPVLRELHKVENSQPVLDAIDDVVQMLMRDEMSEPKEEASAKKPKTDDDMIIEEII</sequence>
<dbReference type="Proteomes" id="UP001165960">
    <property type="component" value="Unassembled WGS sequence"/>
</dbReference>
<evidence type="ECO:0000313" key="2">
    <source>
        <dbReference type="Proteomes" id="UP001165960"/>
    </source>
</evidence>
<proteinExistence type="predicted"/>
<keyword evidence="2" id="KW-1185">Reference proteome</keyword>
<organism evidence="1 2">
    <name type="scientific">Entomophthora muscae</name>
    <dbReference type="NCBI Taxonomy" id="34485"/>
    <lineage>
        <taxon>Eukaryota</taxon>
        <taxon>Fungi</taxon>
        <taxon>Fungi incertae sedis</taxon>
        <taxon>Zoopagomycota</taxon>
        <taxon>Entomophthoromycotina</taxon>
        <taxon>Entomophthoromycetes</taxon>
        <taxon>Entomophthorales</taxon>
        <taxon>Entomophthoraceae</taxon>
        <taxon>Entomophthora</taxon>
    </lineage>
</organism>
<evidence type="ECO:0000313" key="1">
    <source>
        <dbReference type="EMBL" id="KAJ9084703.1"/>
    </source>
</evidence>
<protein>
    <submittedName>
        <fullName evidence="1">Protein hgh1, variant 2</fullName>
    </submittedName>
</protein>
<gene>
    <name evidence="1" type="primary">HGH1_2</name>
    <name evidence="1" type="ORF">DSO57_1021470</name>
</gene>
<reference evidence="1" key="1">
    <citation type="submission" date="2022-04" db="EMBL/GenBank/DDBJ databases">
        <title>Genome of the entomopathogenic fungus Entomophthora muscae.</title>
        <authorList>
            <person name="Elya C."/>
            <person name="Lovett B.R."/>
            <person name="Lee E."/>
            <person name="Macias A.M."/>
            <person name="Hajek A.E."/>
            <person name="De Bivort B.L."/>
            <person name="Kasson M.T."/>
            <person name="De Fine Licht H.H."/>
            <person name="Stajich J.E."/>
        </authorList>
    </citation>
    <scope>NUCLEOTIDE SEQUENCE</scope>
    <source>
        <strain evidence="1">Berkeley</strain>
    </source>
</reference>
<comment type="caution">
    <text evidence="1">The sequence shown here is derived from an EMBL/GenBank/DDBJ whole genome shotgun (WGS) entry which is preliminary data.</text>
</comment>